<dbReference type="SUPFAM" id="SSF109998">
    <property type="entry name" value="Triger factor/SurA peptide-binding domain-like"/>
    <property type="match status" value="1"/>
</dbReference>
<dbReference type="InterPro" id="IPR000297">
    <property type="entry name" value="PPIase_PpiC"/>
</dbReference>
<keyword evidence="5 12" id="KW-1133">Transmembrane helix</keyword>
<keyword evidence="15" id="KW-1185">Reference proteome</keyword>
<dbReference type="InterPro" id="IPR046357">
    <property type="entry name" value="PPIase_dom_sf"/>
</dbReference>
<dbReference type="GO" id="GO:0003755">
    <property type="term" value="F:peptidyl-prolyl cis-trans isomerase activity"/>
    <property type="evidence" value="ECO:0007669"/>
    <property type="project" value="UniProtKB-KW"/>
</dbReference>
<organism evidence="14 15">
    <name type="scientific">Mesonia hippocampi</name>
    <dbReference type="NCBI Taxonomy" id="1628250"/>
    <lineage>
        <taxon>Bacteria</taxon>
        <taxon>Pseudomonadati</taxon>
        <taxon>Bacteroidota</taxon>
        <taxon>Flavobacteriia</taxon>
        <taxon>Flavobacteriales</taxon>
        <taxon>Flavobacteriaceae</taxon>
        <taxon>Mesonia</taxon>
    </lineage>
</organism>
<dbReference type="PROSITE" id="PS50198">
    <property type="entry name" value="PPIC_PPIASE_2"/>
    <property type="match status" value="1"/>
</dbReference>
<evidence type="ECO:0000256" key="11">
    <source>
        <dbReference type="PROSITE-ProRule" id="PRU00278"/>
    </source>
</evidence>
<evidence type="ECO:0000256" key="10">
    <source>
        <dbReference type="ARBA" id="ARBA00042775"/>
    </source>
</evidence>
<dbReference type="Pfam" id="PF13623">
    <property type="entry name" value="SurA_N_2"/>
    <property type="match status" value="1"/>
</dbReference>
<dbReference type="EMBL" id="JACIFO010000006">
    <property type="protein sequence ID" value="MBB4119381.1"/>
    <property type="molecule type" value="Genomic_DNA"/>
</dbReference>
<reference evidence="14 15" key="1">
    <citation type="submission" date="2020-08" db="EMBL/GenBank/DDBJ databases">
        <title>Genomic Encyclopedia of Type Strains, Phase IV (KMG-IV): sequencing the most valuable type-strain genomes for metagenomic binning, comparative biology and taxonomic classification.</title>
        <authorList>
            <person name="Goeker M."/>
        </authorList>
    </citation>
    <scope>NUCLEOTIDE SEQUENCE [LARGE SCALE GENOMIC DNA]</scope>
    <source>
        <strain evidence="14 15">DSM 29568</strain>
    </source>
</reference>
<dbReference type="Gene3D" id="3.10.50.40">
    <property type="match status" value="1"/>
</dbReference>
<evidence type="ECO:0000259" key="13">
    <source>
        <dbReference type="PROSITE" id="PS50198"/>
    </source>
</evidence>
<protein>
    <recommendedName>
        <fullName evidence="9">Periplasmic chaperone PpiD</fullName>
    </recommendedName>
    <alternativeName>
        <fullName evidence="10">Periplasmic folding chaperone</fullName>
    </alternativeName>
</protein>
<comment type="caution">
    <text evidence="14">The sequence shown here is derived from an EMBL/GenBank/DDBJ whole genome shotgun (WGS) entry which is preliminary data.</text>
</comment>
<dbReference type="Proteomes" id="UP000553034">
    <property type="component" value="Unassembled WGS sequence"/>
</dbReference>
<dbReference type="InterPro" id="IPR052029">
    <property type="entry name" value="PpiD_chaperone"/>
</dbReference>
<evidence type="ECO:0000256" key="12">
    <source>
        <dbReference type="SAM" id="Phobius"/>
    </source>
</evidence>
<dbReference type="PANTHER" id="PTHR47529:SF1">
    <property type="entry name" value="PERIPLASMIC CHAPERONE PPID"/>
    <property type="match status" value="1"/>
</dbReference>
<dbReference type="PANTHER" id="PTHR47529">
    <property type="entry name" value="PEPTIDYL-PROLYL CIS-TRANS ISOMERASE D"/>
    <property type="match status" value="1"/>
</dbReference>
<evidence type="ECO:0000256" key="3">
    <source>
        <dbReference type="ARBA" id="ARBA00022519"/>
    </source>
</evidence>
<name>A0A840EQQ8_9FLAO</name>
<evidence type="ECO:0000256" key="9">
    <source>
        <dbReference type="ARBA" id="ARBA00040743"/>
    </source>
</evidence>
<gene>
    <name evidence="14" type="ORF">GGR32_001679</name>
</gene>
<dbReference type="InterPro" id="IPR027304">
    <property type="entry name" value="Trigger_fact/SurA_dom_sf"/>
</dbReference>
<evidence type="ECO:0000256" key="7">
    <source>
        <dbReference type="ARBA" id="ARBA00023186"/>
    </source>
</evidence>
<evidence type="ECO:0000256" key="4">
    <source>
        <dbReference type="ARBA" id="ARBA00022692"/>
    </source>
</evidence>
<evidence type="ECO:0000256" key="5">
    <source>
        <dbReference type="ARBA" id="ARBA00022989"/>
    </source>
</evidence>
<sequence>MAVLSKIREKTVFLIVIIALALFSFVLMDLFSNGGFSSDKSQNVIATINGEDVSREQFAMEVENYQRNSRGNITTTQAVNQVWDATLRSTLMKEQIDALGIEVGSDQLNNAIKEQFAGNPNFTNEAGIFDINKMREYVANLKASSPQAYQQWVMLEDNVAEQVKVGTYLTLVKAGIDATLAEGKSAYQLANNTVNFKYVTLPYSQIEDVEVTKEDIKAYINKHKEEFKSEAATDIQYIYFEEKASLEDENALKAEIQKLLKKRVVYNQVSKINDTLQGFANVTDNEAFLAEFSDTQPAVRYFFKKDLPTEQAEQIFTLEAGQTYGPYKANGFYNVAKVVRTKQVADSVKANGMLISYKETGAAEVSRTKEEAKKLADSLLIEIKGNSAKLATLATTFSDDPTTKNANGELGWLQYAQVNQSSPVIEYLFDNAQGEVGVVETPAGFYVLEIAETKNIQRAVEVTMLQKKIEPSEETSNALFTETTKFEIAAKQGNYNEEVKKANYEAKPVKGIKNMQENIPGLGSQRALVQWTFEEKTKAGDVKRFDLPNGYVVAQVTAKYPKGLMQVEEASAKVTPIIQREKKAEILKKKITAGTLTEIAKNQNVSVQTANAVNMKNPMIAGAGSEPEVVGAAFALAEGSLSKPIAGKAGVFVVETIAKKEAPALPSYKQMATQESQARMMQVNRELYEALKAKAEISDNRASFY</sequence>
<evidence type="ECO:0000256" key="6">
    <source>
        <dbReference type="ARBA" id="ARBA00023136"/>
    </source>
</evidence>
<keyword evidence="2" id="KW-1003">Cell membrane</keyword>
<evidence type="ECO:0000256" key="1">
    <source>
        <dbReference type="ARBA" id="ARBA00004382"/>
    </source>
</evidence>
<accession>A0A840EQQ8</accession>
<evidence type="ECO:0000256" key="2">
    <source>
        <dbReference type="ARBA" id="ARBA00022475"/>
    </source>
</evidence>
<dbReference type="GO" id="GO:0005886">
    <property type="term" value="C:plasma membrane"/>
    <property type="evidence" value="ECO:0007669"/>
    <property type="project" value="UniProtKB-SubCell"/>
</dbReference>
<evidence type="ECO:0000313" key="14">
    <source>
        <dbReference type="EMBL" id="MBB4119381.1"/>
    </source>
</evidence>
<evidence type="ECO:0000313" key="15">
    <source>
        <dbReference type="Proteomes" id="UP000553034"/>
    </source>
</evidence>
<dbReference type="AlphaFoldDB" id="A0A840EQQ8"/>
<keyword evidence="3" id="KW-0997">Cell inner membrane</keyword>
<keyword evidence="6 12" id="KW-0472">Membrane</keyword>
<keyword evidence="11" id="KW-0697">Rotamase</keyword>
<dbReference type="Pfam" id="PF13616">
    <property type="entry name" value="Rotamase_3"/>
    <property type="match status" value="1"/>
</dbReference>
<keyword evidence="4 12" id="KW-0812">Transmembrane</keyword>
<comment type="similarity">
    <text evidence="8">Belongs to the PpiD chaperone family.</text>
</comment>
<evidence type="ECO:0000256" key="8">
    <source>
        <dbReference type="ARBA" id="ARBA00038408"/>
    </source>
</evidence>
<feature type="transmembrane region" description="Helical" evidence="12">
    <location>
        <begin position="12"/>
        <end position="31"/>
    </location>
</feature>
<feature type="domain" description="PpiC" evidence="13">
    <location>
        <begin position="345"/>
        <end position="452"/>
    </location>
</feature>
<dbReference type="SUPFAM" id="SSF54534">
    <property type="entry name" value="FKBP-like"/>
    <property type="match status" value="1"/>
</dbReference>
<keyword evidence="11 14" id="KW-0413">Isomerase</keyword>
<dbReference type="RefSeq" id="WP_183477733.1">
    <property type="nucleotide sequence ID" value="NZ_JACIFO010000006.1"/>
</dbReference>
<comment type="subcellular location">
    <subcellularLocation>
        <location evidence="1">Cell inner membrane</location>
        <topology evidence="1">Single-pass type II membrane protein</topology>
        <orientation evidence="1">Periplasmic side</orientation>
    </subcellularLocation>
</comment>
<keyword evidence="7" id="KW-0143">Chaperone</keyword>
<proteinExistence type="inferred from homology"/>